<dbReference type="Gene3D" id="1.10.510.10">
    <property type="entry name" value="Transferase(Phosphotransferase) domain 1"/>
    <property type="match status" value="4"/>
</dbReference>
<feature type="domain" description="Protein kinase" evidence="1">
    <location>
        <begin position="194"/>
        <end position="454"/>
    </location>
</feature>
<dbReference type="VEuPathDB" id="FungiDB:RhiirFUN_026666"/>
<organism evidence="2">
    <name type="scientific">Rhizophagus irregularis (strain DAOM 181602 / DAOM 197198 / MUCL 43194)</name>
    <name type="common">Arbuscular mycorrhizal fungus</name>
    <name type="synonym">Glomus intraradices</name>
    <dbReference type="NCBI Taxonomy" id="747089"/>
    <lineage>
        <taxon>Eukaryota</taxon>
        <taxon>Fungi</taxon>
        <taxon>Fungi incertae sedis</taxon>
        <taxon>Mucoromycota</taxon>
        <taxon>Glomeromycotina</taxon>
        <taxon>Glomeromycetes</taxon>
        <taxon>Glomerales</taxon>
        <taxon>Glomeraceae</taxon>
        <taxon>Rhizophagus</taxon>
    </lineage>
</organism>
<dbReference type="InterPro" id="IPR011009">
    <property type="entry name" value="Kinase-like_dom_sf"/>
</dbReference>
<dbReference type="Pfam" id="PF07714">
    <property type="entry name" value="PK_Tyr_Ser-Thr"/>
    <property type="match status" value="2"/>
</dbReference>
<proteinExistence type="predicted"/>
<sequence>EYDSNLALDICNGLRPEFEKGTPEIYKNLAYRCMNSNPKQRPKADELSKILIFWYHSINGEMFSYKGSKVEAIFEEDNKELREIPSTYGKNHSNIYISQEFSFSKLPNPSNSSITNSYFEENMNNEGISDKYENCSYCNKSITEELWCNECDPHYMIGGWTSGIPDIDKFIKDTMYNARNYNYCFLEWIVFDRFTGIKQICEDELAKVYTATWIDGKSEFNNESWKKYEFKSMEIILKSLDESQNMSPKCLNELKFYWNLSKKYKVNTTFKFYGITKNPKTKEIMIVIELTNLKSLRNVLTNDFKNILWKDKICLLQNLAFYLKYLHELNYFCKVLHCGDYSWILNFELFEQANEQKLGLLPYIAPEVLNGDPYTFFSDIYSFGIVMTELSSGKPPYYNRSHDSNLATDICIGLRPEFEKGTPEIYKELAYKCMNANSIERPKTDELYQILDFWNDILNGKVLGYIGKEIEVMFENADKEIPNISTLYEKNPDAKYTSQVFTFSNLPKPVNSSIVISYLKGTNNKENNQADNKICSYCHKLFIEKLWCKECDPYCMIEGWTSGNLSIDKFIKGSIYNARQSSNSKFLEWVSFNRFTDIDQIGKGGFAKVYSAIWIDGKSKYEKLNDGSWKKLESKPTKVALKKLNGSQNISSKYLNELEIYWNFYLESFNYLDFYGITRDPTTNEFAMILEFANNGNLRNALSYKFNSILWKDKILLLYDLVVDLSNMHKLGYFHKDLHSGNILRKDSLLYISDFGLSEPANEQKSDNKVYGVLPYIAPEVLNKEPYTSSSDIYSFGIIMIELSFGKPPFYNKKHNLNLALAICDGLRPEFGKGTPEIYKKLAYRCTNANSIKRPTADELFDIMELWHRSIIFGENFSYNGKEIKAILEEADIEIPNISTFYEKDPDAIYTSRELTFNNLSKPINSSIISSYLQEDKINEATYHDSQLADLDFKR</sequence>
<dbReference type="GO" id="GO:0005524">
    <property type="term" value="F:ATP binding"/>
    <property type="evidence" value="ECO:0007669"/>
    <property type="project" value="UniProtKB-KW"/>
</dbReference>
<dbReference type="SUPFAM" id="SSF56112">
    <property type="entry name" value="Protein kinase-like (PK-like)"/>
    <property type="match status" value="3"/>
</dbReference>
<feature type="non-terminal residue" evidence="2">
    <location>
        <position position="1"/>
    </location>
</feature>
<name>U9UF92_RHIID</name>
<dbReference type="eggNOG" id="KOG0192">
    <property type="taxonomic scope" value="Eukaryota"/>
</dbReference>
<feature type="domain" description="Protein kinase" evidence="1">
    <location>
        <begin position="595"/>
        <end position="871"/>
    </location>
</feature>
<dbReference type="EMBL" id="KI283056">
    <property type="protein sequence ID" value="ESA14276.1"/>
    <property type="molecule type" value="Genomic_DNA"/>
</dbReference>
<dbReference type="GO" id="GO:0004674">
    <property type="term" value="F:protein serine/threonine kinase activity"/>
    <property type="evidence" value="ECO:0007669"/>
    <property type="project" value="TreeGrafter"/>
</dbReference>
<evidence type="ECO:0000313" key="2">
    <source>
        <dbReference type="EMBL" id="ESA14276.1"/>
    </source>
</evidence>
<dbReference type="InterPro" id="IPR051681">
    <property type="entry name" value="Ser/Thr_Kinases-Pseudokinases"/>
</dbReference>
<dbReference type="InterPro" id="IPR000719">
    <property type="entry name" value="Prot_kinase_dom"/>
</dbReference>
<protein>
    <recommendedName>
        <fullName evidence="1">Protein kinase domain-containing protein</fullName>
    </recommendedName>
</protein>
<dbReference type="AlphaFoldDB" id="U9UF92"/>
<gene>
    <name evidence="2" type="ORF">GLOINDRAFT_25115</name>
</gene>
<evidence type="ECO:0000259" key="1">
    <source>
        <dbReference type="PROSITE" id="PS50011"/>
    </source>
</evidence>
<dbReference type="InterPro" id="IPR001245">
    <property type="entry name" value="Ser-Thr/Tyr_kinase_cat_dom"/>
</dbReference>
<dbReference type="PROSITE" id="PS50011">
    <property type="entry name" value="PROTEIN_KINASE_DOM"/>
    <property type="match status" value="2"/>
</dbReference>
<dbReference type="HOGENOM" id="CLU_013381_0_0_1"/>
<accession>U9UF92</accession>
<reference evidence="2" key="1">
    <citation type="submission" date="2013-07" db="EMBL/GenBank/DDBJ databases">
        <title>The genome of an arbuscular mycorrhizal fungus provides insights into the evolution of the oldest plant symbiosis.</title>
        <authorList>
            <consortium name="DOE Joint Genome Institute"/>
            <person name="Tisserant E."/>
            <person name="Malbreil M."/>
            <person name="Kuo A."/>
            <person name="Kohler A."/>
            <person name="Symeonidi A."/>
            <person name="Balestrini R."/>
            <person name="Charron P."/>
            <person name="Duensing N."/>
            <person name="Frei-dit-Frey N."/>
            <person name="Gianinazzi-Pearson V."/>
            <person name="Gilbert B."/>
            <person name="Handa Y."/>
            <person name="Hijri M."/>
            <person name="Kaul R."/>
            <person name="Kawaguchi M."/>
            <person name="Krajinski F."/>
            <person name="Lammers P."/>
            <person name="Lapierre D."/>
            <person name="Masclaux F.G."/>
            <person name="Murat C."/>
            <person name="Morin E."/>
            <person name="Ndikumana S."/>
            <person name="Pagni M."/>
            <person name="Petitpierre D."/>
            <person name="Requena N."/>
            <person name="Rosikiewicz P."/>
            <person name="Riley R."/>
            <person name="Saito K."/>
            <person name="San Clemente H."/>
            <person name="Shapiro H."/>
            <person name="van Tuinen D."/>
            <person name="Becard G."/>
            <person name="Bonfante P."/>
            <person name="Paszkowski U."/>
            <person name="Shachar-Hill Y."/>
            <person name="Young J.P."/>
            <person name="Sanders I.R."/>
            <person name="Henrissat B."/>
            <person name="Rensing S.A."/>
            <person name="Grigoriev I.V."/>
            <person name="Corradi N."/>
            <person name="Roux C."/>
            <person name="Martin F."/>
        </authorList>
    </citation>
    <scope>NUCLEOTIDE SEQUENCE</scope>
    <source>
        <strain evidence="2">DAOM 197198</strain>
    </source>
</reference>
<dbReference type="PANTHER" id="PTHR44329">
    <property type="entry name" value="SERINE/THREONINE-PROTEIN KINASE TNNI3K-RELATED"/>
    <property type="match status" value="1"/>
</dbReference>